<evidence type="ECO:0000313" key="1">
    <source>
        <dbReference type="EMBL" id="MDT2770236.1"/>
    </source>
</evidence>
<keyword evidence="2" id="KW-1185">Reference proteome</keyword>
<name>A0ABU3FGR9_9ENTE</name>
<comment type="caution">
    <text evidence="1">The sequence shown here is derived from an EMBL/GenBank/DDBJ whole genome shotgun (WGS) entry which is preliminary data.</text>
</comment>
<organism evidence="1 2">
    <name type="scientific">Enterococcus pseudoavium</name>
    <dbReference type="NCBI Taxonomy" id="44007"/>
    <lineage>
        <taxon>Bacteria</taxon>
        <taxon>Bacillati</taxon>
        <taxon>Bacillota</taxon>
        <taxon>Bacilli</taxon>
        <taxon>Lactobacillales</taxon>
        <taxon>Enterococcaceae</taxon>
        <taxon>Enterococcus</taxon>
    </lineage>
</organism>
<reference evidence="1 2" key="1">
    <citation type="submission" date="2023-03" db="EMBL/GenBank/DDBJ databases">
        <authorList>
            <person name="Shen W."/>
            <person name="Cai J."/>
        </authorList>
    </citation>
    <scope>NUCLEOTIDE SEQUENCE [LARGE SCALE GENOMIC DNA]</scope>
    <source>
        <strain evidence="1 2">Y59</strain>
    </source>
</reference>
<dbReference type="RefSeq" id="WP_167483486.1">
    <property type="nucleotide sequence ID" value="NZ_JARQAZ010000004.1"/>
</dbReference>
<dbReference type="Proteomes" id="UP001269061">
    <property type="component" value="Unassembled WGS sequence"/>
</dbReference>
<dbReference type="EMBL" id="JARQAZ010000004">
    <property type="protein sequence ID" value="MDT2770236.1"/>
    <property type="molecule type" value="Genomic_DNA"/>
</dbReference>
<sequence length="48" mass="5432">MDKVYIDNNKKAVAVELPKYGEVSLLIKDGKVVKYDVISSHLLGEKKR</sequence>
<protein>
    <submittedName>
        <fullName evidence="1">Uncharacterized protein</fullName>
    </submittedName>
</protein>
<accession>A0ABU3FGR9</accession>
<gene>
    <name evidence="1" type="ORF">P7H46_05180</name>
</gene>
<proteinExistence type="predicted"/>
<evidence type="ECO:0000313" key="2">
    <source>
        <dbReference type="Proteomes" id="UP001269061"/>
    </source>
</evidence>